<dbReference type="GO" id="GO:0006730">
    <property type="term" value="P:one-carbon metabolic process"/>
    <property type="evidence" value="ECO:0007669"/>
    <property type="project" value="UniProtKB-KW"/>
</dbReference>
<feature type="domain" description="DHFR" evidence="10">
    <location>
        <begin position="1"/>
        <end position="160"/>
    </location>
</feature>
<protein>
    <recommendedName>
        <fullName evidence="3 8">Dihydrofolate reductase</fullName>
        <ecNumber evidence="3 8">1.5.1.3</ecNumber>
    </recommendedName>
</protein>
<dbReference type="Gene3D" id="3.40.430.10">
    <property type="entry name" value="Dihydrofolate Reductase, subunit A"/>
    <property type="match status" value="1"/>
</dbReference>
<evidence type="ECO:0000256" key="4">
    <source>
        <dbReference type="ARBA" id="ARBA00022563"/>
    </source>
</evidence>
<evidence type="ECO:0000256" key="8">
    <source>
        <dbReference type="PIRNR" id="PIRNR000194"/>
    </source>
</evidence>
<dbReference type="InterPro" id="IPR012259">
    <property type="entry name" value="DHFR"/>
</dbReference>
<comment type="function">
    <text evidence="7 8">Key enzyme in folate metabolism. Catalyzes an essential reaction for de novo glycine and purine synthesis, and for DNA precursor synthesis.</text>
</comment>
<dbReference type="GO" id="GO:0005829">
    <property type="term" value="C:cytosol"/>
    <property type="evidence" value="ECO:0007669"/>
    <property type="project" value="TreeGrafter"/>
</dbReference>
<accession>A0A1T4XS69</accession>
<dbReference type="InterPro" id="IPR017925">
    <property type="entry name" value="DHFR_CS"/>
</dbReference>
<reference evidence="11 12" key="1">
    <citation type="submission" date="2017-02" db="EMBL/GenBank/DDBJ databases">
        <authorList>
            <person name="Peterson S.W."/>
        </authorList>
    </citation>
    <scope>NUCLEOTIDE SEQUENCE [LARGE SCALE GENOMIC DNA]</scope>
    <source>
        <strain evidence="11 12">ATCC 49788</strain>
    </source>
</reference>
<dbReference type="GO" id="GO:0004146">
    <property type="term" value="F:dihydrofolate reductase activity"/>
    <property type="evidence" value="ECO:0007669"/>
    <property type="project" value="UniProtKB-EC"/>
</dbReference>
<dbReference type="AlphaFoldDB" id="A0A1T4XS69"/>
<gene>
    <name evidence="11" type="ORF">SAMN02745130_03370</name>
</gene>
<evidence type="ECO:0000256" key="7">
    <source>
        <dbReference type="ARBA" id="ARBA00025067"/>
    </source>
</evidence>
<evidence type="ECO:0000259" key="10">
    <source>
        <dbReference type="PROSITE" id="PS51330"/>
    </source>
</evidence>
<dbReference type="GO" id="GO:0046654">
    <property type="term" value="P:tetrahydrofolate biosynthetic process"/>
    <property type="evidence" value="ECO:0007669"/>
    <property type="project" value="UniProtKB-UniPathway"/>
</dbReference>
<sequence length="161" mass="18299">MISLIAAMTRVEHVIGDQGKMPWHLPADLAWFKQNTLNKPIIMGRKTWQSLGRALPGRRNIVVSSDTSLKLAQVECVQHPQAALDLVADSPEVMIIGGAQLYTYFLPQAQRMYLSFIDAKLKGDTVFPAYRAQDWCLVHEQNFLADAKNPYNYSFTLYERL</sequence>
<dbReference type="GO" id="GO:0046452">
    <property type="term" value="P:dihydrofolate metabolic process"/>
    <property type="evidence" value="ECO:0007669"/>
    <property type="project" value="TreeGrafter"/>
</dbReference>
<dbReference type="PRINTS" id="PR00070">
    <property type="entry name" value="DHFR"/>
</dbReference>
<keyword evidence="6 8" id="KW-0560">Oxidoreductase</keyword>
<dbReference type="InterPro" id="IPR001796">
    <property type="entry name" value="DHFR_dom"/>
</dbReference>
<dbReference type="OrthoDB" id="9804315at2"/>
<comment type="similarity">
    <text evidence="2 8 9">Belongs to the dihydrofolate reductase family.</text>
</comment>
<dbReference type="InterPro" id="IPR024072">
    <property type="entry name" value="DHFR-like_dom_sf"/>
</dbReference>
<dbReference type="GO" id="GO:0046655">
    <property type="term" value="P:folic acid metabolic process"/>
    <property type="evidence" value="ECO:0007669"/>
    <property type="project" value="TreeGrafter"/>
</dbReference>
<keyword evidence="12" id="KW-1185">Reference proteome</keyword>
<evidence type="ECO:0000256" key="5">
    <source>
        <dbReference type="ARBA" id="ARBA00022857"/>
    </source>
</evidence>
<evidence type="ECO:0000313" key="11">
    <source>
        <dbReference type="EMBL" id="SKA92410.1"/>
    </source>
</evidence>
<dbReference type="UniPathway" id="UPA00077">
    <property type="reaction ID" value="UER00158"/>
</dbReference>
<dbReference type="EMBL" id="FUYB01000022">
    <property type="protein sequence ID" value="SKA92410.1"/>
    <property type="molecule type" value="Genomic_DNA"/>
</dbReference>
<keyword evidence="5 8" id="KW-0521">NADP</keyword>
<dbReference type="EC" id="1.5.1.3" evidence="3 8"/>
<proteinExistence type="inferred from homology"/>
<dbReference type="FunFam" id="3.40.430.10:FF:000001">
    <property type="entry name" value="Dihydrofolate reductase"/>
    <property type="match status" value="1"/>
</dbReference>
<dbReference type="PANTHER" id="PTHR48069">
    <property type="entry name" value="DIHYDROFOLATE REDUCTASE"/>
    <property type="match status" value="1"/>
</dbReference>
<dbReference type="PROSITE" id="PS51330">
    <property type="entry name" value="DHFR_2"/>
    <property type="match status" value="1"/>
</dbReference>
<keyword evidence="4 8" id="KW-0554">One-carbon metabolism</keyword>
<dbReference type="Proteomes" id="UP000190460">
    <property type="component" value="Unassembled WGS sequence"/>
</dbReference>
<evidence type="ECO:0000256" key="3">
    <source>
        <dbReference type="ARBA" id="ARBA00012856"/>
    </source>
</evidence>
<dbReference type="PROSITE" id="PS00075">
    <property type="entry name" value="DHFR_1"/>
    <property type="match status" value="1"/>
</dbReference>
<evidence type="ECO:0000256" key="1">
    <source>
        <dbReference type="ARBA" id="ARBA00004903"/>
    </source>
</evidence>
<dbReference type="Pfam" id="PF00186">
    <property type="entry name" value="DHFR_1"/>
    <property type="match status" value="1"/>
</dbReference>
<evidence type="ECO:0000313" key="12">
    <source>
        <dbReference type="Proteomes" id="UP000190460"/>
    </source>
</evidence>
<dbReference type="PANTHER" id="PTHR48069:SF3">
    <property type="entry name" value="DIHYDROFOLATE REDUCTASE"/>
    <property type="match status" value="1"/>
</dbReference>
<name>A0A1T4XS69_9GAMM</name>
<dbReference type="PIRSF" id="PIRSF000194">
    <property type="entry name" value="DHFR"/>
    <property type="match status" value="1"/>
</dbReference>
<dbReference type="SUPFAM" id="SSF53597">
    <property type="entry name" value="Dihydrofolate reductase-like"/>
    <property type="match status" value="1"/>
</dbReference>
<dbReference type="RefSeq" id="WP_078923814.1">
    <property type="nucleotide sequence ID" value="NZ_FUYB01000022.1"/>
</dbReference>
<evidence type="ECO:0000256" key="9">
    <source>
        <dbReference type="RuleBase" id="RU004474"/>
    </source>
</evidence>
<dbReference type="STRING" id="92487.SAMN02745130_03370"/>
<evidence type="ECO:0000256" key="6">
    <source>
        <dbReference type="ARBA" id="ARBA00023002"/>
    </source>
</evidence>
<dbReference type="CDD" id="cd00209">
    <property type="entry name" value="DHFR"/>
    <property type="match status" value="1"/>
</dbReference>
<comment type="pathway">
    <text evidence="1 8">Cofactor biosynthesis; tetrahydrofolate biosynthesis; 5,6,7,8-tetrahydrofolate from 7,8-dihydrofolate: step 1/1.</text>
</comment>
<dbReference type="NCBIfam" id="NF008037">
    <property type="entry name" value="PRK10769.1"/>
    <property type="match status" value="1"/>
</dbReference>
<comment type="catalytic activity">
    <reaction evidence="8">
        <text>(6S)-5,6,7,8-tetrahydrofolate + NADP(+) = 7,8-dihydrofolate + NADPH + H(+)</text>
        <dbReference type="Rhea" id="RHEA:15009"/>
        <dbReference type="ChEBI" id="CHEBI:15378"/>
        <dbReference type="ChEBI" id="CHEBI:57451"/>
        <dbReference type="ChEBI" id="CHEBI:57453"/>
        <dbReference type="ChEBI" id="CHEBI:57783"/>
        <dbReference type="ChEBI" id="CHEBI:58349"/>
        <dbReference type="EC" id="1.5.1.3"/>
    </reaction>
</comment>
<evidence type="ECO:0000256" key="2">
    <source>
        <dbReference type="ARBA" id="ARBA00009539"/>
    </source>
</evidence>
<organism evidence="11 12">
    <name type="scientific">Thiothrix eikelboomii</name>
    <dbReference type="NCBI Taxonomy" id="92487"/>
    <lineage>
        <taxon>Bacteria</taxon>
        <taxon>Pseudomonadati</taxon>
        <taxon>Pseudomonadota</taxon>
        <taxon>Gammaproteobacteria</taxon>
        <taxon>Thiotrichales</taxon>
        <taxon>Thiotrichaceae</taxon>
        <taxon>Thiothrix</taxon>
    </lineage>
</organism>
<dbReference type="GO" id="GO:0070401">
    <property type="term" value="F:NADP+ binding"/>
    <property type="evidence" value="ECO:0007669"/>
    <property type="project" value="UniProtKB-ARBA"/>
</dbReference>